<sequence length="153" mass="17171">MSVFENISLSRNTITRRVEDIGGDLMTQLQIKSKTFKCFFLALDESTDVSDTVQLLIFIRGIDTDYNITEELASLESISGTTKGADIFEKVNFCIENLGLTWEKLCSITTDGAPNMVERNTGLVGRIAQLTTSKMIETPIFLHCIIHQQFLKL</sequence>
<organism evidence="1">
    <name type="scientific">Schizaphis graminum</name>
    <name type="common">Green bug aphid</name>
    <dbReference type="NCBI Taxonomy" id="13262"/>
    <lineage>
        <taxon>Eukaryota</taxon>
        <taxon>Metazoa</taxon>
        <taxon>Ecdysozoa</taxon>
        <taxon>Arthropoda</taxon>
        <taxon>Hexapoda</taxon>
        <taxon>Insecta</taxon>
        <taxon>Pterygota</taxon>
        <taxon>Neoptera</taxon>
        <taxon>Paraneoptera</taxon>
        <taxon>Hemiptera</taxon>
        <taxon>Sternorrhyncha</taxon>
        <taxon>Aphidomorpha</taxon>
        <taxon>Aphidoidea</taxon>
        <taxon>Aphididae</taxon>
        <taxon>Aphidini</taxon>
        <taxon>Schizaphis</taxon>
    </lineage>
</organism>
<accession>A0A2S2NUF0</accession>
<evidence type="ECO:0000313" key="1">
    <source>
        <dbReference type="EMBL" id="MBY20831.1"/>
    </source>
</evidence>
<protein>
    <submittedName>
        <fullName evidence="1">General transcription factor II-I repeat domain-containing protein 2B</fullName>
    </submittedName>
</protein>
<dbReference type="PANTHER" id="PTHR45913:SF5">
    <property type="entry name" value="GENERAL TRANSCRIPTION FACTOR II-I REPEAT DOMAIN-CONTAINING PROTEIN 2A-LIKE PROTEIN"/>
    <property type="match status" value="1"/>
</dbReference>
<dbReference type="EMBL" id="GGMR01008212">
    <property type="protein sequence ID" value="MBY20831.1"/>
    <property type="molecule type" value="Transcribed_RNA"/>
</dbReference>
<proteinExistence type="predicted"/>
<gene>
    <name evidence="1" type="ORF">g.51391</name>
</gene>
<dbReference type="PANTHER" id="PTHR45913">
    <property type="entry name" value="EPM2A-INTERACTING PROTEIN 1"/>
    <property type="match status" value="1"/>
</dbReference>
<name>A0A2S2NUF0_SCHGA</name>
<dbReference type="AlphaFoldDB" id="A0A2S2NUF0"/>
<reference evidence="1" key="1">
    <citation type="submission" date="2018-04" db="EMBL/GenBank/DDBJ databases">
        <title>Transcriptome of Schizaphis graminum biotype I.</title>
        <authorList>
            <person name="Scully E.D."/>
            <person name="Geib S.M."/>
            <person name="Palmer N.A."/>
            <person name="Koch K."/>
            <person name="Bradshaw J."/>
            <person name="Heng-Moss T."/>
            <person name="Sarath G."/>
        </authorList>
    </citation>
    <scope>NUCLEOTIDE SEQUENCE</scope>
</reference>